<dbReference type="SMART" id="SM00343">
    <property type="entry name" value="ZnF_C2HC"/>
    <property type="match status" value="1"/>
</dbReference>
<evidence type="ECO:0000313" key="5">
    <source>
        <dbReference type="EMBL" id="VDL75601.1"/>
    </source>
</evidence>
<dbReference type="Proteomes" id="UP000271162">
    <property type="component" value="Unassembled WGS sequence"/>
</dbReference>
<feature type="region of interest" description="Disordered" evidence="3">
    <location>
        <begin position="128"/>
        <end position="195"/>
    </location>
</feature>
<name>A0A0N4Y789_NIPBR</name>
<keyword evidence="1" id="KW-0862">Zinc</keyword>
<sequence>MSSEDEYDEIRSPQLSLHSDDLQSPSSSSEPASRDDVDIEYPGSQPQQLRDQVERLACHLNVVADDLGSLLTQLRTLANNSQLPLTDRAQNARYTQTRMAGRGGMPGIDMSTQTTTAQRTDFGQQIGTKYHKPTQTRLLSQKSQTETDQISRKEADTQTWAGDNISPTAVKKGRSDAKPHQEEMNVDKGRRESPAGEVEFEYADLGEVAEKVGGEGSVNSEDVVENADQASSQAVEPTENQERARARRIQQLTGELRNARQERNDLKFMLDQLEGQLGPARLLRRTDIDPQNPSWIVCVFCHAVRAHYNDSCPVISDAQSRIGSLIEQGRCFRCLFDTCRGNEHCKRRRDTCFYCGETGHHAAICTRPDEQQQLRSTIETLRRNIQEANDRIISRRRKLDNLLQQEA</sequence>
<proteinExistence type="predicted"/>
<feature type="coiled-coil region" evidence="2">
    <location>
        <begin position="249"/>
        <end position="276"/>
    </location>
</feature>
<dbReference type="STRING" id="27835.A0A0N4Y789"/>
<feature type="compositionally biased region" description="Low complexity" evidence="3">
    <location>
        <begin position="12"/>
        <end position="29"/>
    </location>
</feature>
<evidence type="ECO:0000259" key="4">
    <source>
        <dbReference type="PROSITE" id="PS50158"/>
    </source>
</evidence>
<dbReference type="GO" id="GO:0019899">
    <property type="term" value="F:enzyme binding"/>
    <property type="evidence" value="ECO:0007669"/>
    <property type="project" value="UniProtKB-ARBA"/>
</dbReference>
<dbReference type="WBParaSite" id="NBR_0001201101-mRNA-1">
    <property type="protein sequence ID" value="NBR_0001201101-mRNA-1"/>
    <property type="gene ID" value="NBR_0001201101"/>
</dbReference>
<evidence type="ECO:0000256" key="3">
    <source>
        <dbReference type="SAM" id="MobiDB-lite"/>
    </source>
</evidence>
<feature type="compositionally biased region" description="Basic and acidic residues" evidence="3">
    <location>
        <begin position="173"/>
        <end position="194"/>
    </location>
</feature>
<evidence type="ECO:0000313" key="7">
    <source>
        <dbReference type="WBParaSite" id="NBR_0001201101-mRNA-1"/>
    </source>
</evidence>
<dbReference type="GO" id="GO:0005737">
    <property type="term" value="C:cytoplasm"/>
    <property type="evidence" value="ECO:0007669"/>
    <property type="project" value="UniProtKB-ARBA"/>
</dbReference>
<keyword evidence="6" id="KW-1185">Reference proteome</keyword>
<dbReference type="GO" id="GO:0003676">
    <property type="term" value="F:nucleic acid binding"/>
    <property type="evidence" value="ECO:0007669"/>
    <property type="project" value="InterPro"/>
</dbReference>
<dbReference type="InterPro" id="IPR036875">
    <property type="entry name" value="Znf_CCHC_sf"/>
</dbReference>
<feature type="domain" description="CCHC-type" evidence="4">
    <location>
        <begin position="352"/>
        <end position="367"/>
    </location>
</feature>
<reference evidence="5 6" key="2">
    <citation type="submission" date="2018-11" db="EMBL/GenBank/DDBJ databases">
        <authorList>
            <consortium name="Pathogen Informatics"/>
        </authorList>
    </citation>
    <scope>NUCLEOTIDE SEQUENCE [LARGE SCALE GENOMIC DNA]</scope>
</reference>
<feature type="region of interest" description="Disordered" evidence="3">
    <location>
        <begin position="224"/>
        <end position="245"/>
    </location>
</feature>
<evidence type="ECO:0000256" key="1">
    <source>
        <dbReference type="PROSITE-ProRule" id="PRU00047"/>
    </source>
</evidence>
<reference evidence="7" key="1">
    <citation type="submission" date="2017-02" db="UniProtKB">
        <authorList>
            <consortium name="WormBaseParasite"/>
        </authorList>
    </citation>
    <scope>IDENTIFICATION</scope>
</reference>
<keyword evidence="1" id="KW-0479">Metal-binding</keyword>
<feature type="region of interest" description="Disordered" evidence="3">
    <location>
        <begin position="1"/>
        <end position="46"/>
    </location>
</feature>
<dbReference type="SUPFAM" id="SSF57756">
    <property type="entry name" value="Retrovirus zinc finger-like domains"/>
    <property type="match status" value="1"/>
</dbReference>
<dbReference type="GO" id="GO:0008270">
    <property type="term" value="F:zinc ion binding"/>
    <property type="evidence" value="ECO:0007669"/>
    <property type="project" value="UniProtKB-KW"/>
</dbReference>
<keyword evidence="2" id="KW-0175">Coiled coil</keyword>
<gene>
    <name evidence="5" type="ORF">NBR_LOCUS12012</name>
</gene>
<dbReference type="PROSITE" id="PS50158">
    <property type="entry name" value="ZF_CCHC"/>
    <property type="match status" value="1"/>
</dbReference>
<protein>
    <submittedName>
        <fullName evidence="7">CCHC-type domain-containing protein</fullName>
    </submittedName>
</protein>
<dbReference type="Pfam" id="PF00098">
    <property type="entry name" value="zf-CCHC"/>
    <property type="match status" value="1"/>
</dbReference>
<accession>A0A0N4Y789</accession>
<dbReference type="AlphaFoldDB" id="A0A0N4Y789"/>
<feature type="compositionally biased region" description="Polar residues" evidence="3">
    <location>
        <begin position="157"/>
        <end position="167"/>
    </location>
</feature>
<organism evidence="7">
    <name type="scientific">Nippostrongylus brasiliensis</name>
    <name type="common">Rat hookworm</name>
    <dbReference type="NCBI Taxonomy" id="27835"/>
    <lineage>
        <taxon>Eukaryota</taxon>
        <taxon>Metazoa</taxon>
        <taxon>Ecdysozoa</taxon>
        <taxon>Nematoda</taxon>
        <taxon>Chromadorea</taxon>
        <taxon>Rhabditida</taxon>
        <taxon>Rhabditina</taxon>
        <taxon>Rhabditomorpha</taxon>
        <taxon>Strongyloidea</taxon>
        <taxon>Heligmosomidae</taxon>
        <taxon>Nippostrongylus</taxon>
    </lineage>
</organism>
<evidence type="ECO:0000313" key="6">
    <source>
        <dbReference type="Proteomes" id="UP000271162"/>
    </source>
</evidence>
<dbReference type="EMBL" id="UYSL01020654">
    <property type="protein sequence ID" value="VDL75601.1"/>
    <property type="molecule type" value="Genomic_DNA"/>
</dbReference>
<feature type="compositionally biased region" description="Polar residues" evidence="3">
    <location>
        <begin position="135"/>
        <end position="148"/>
    </location>
</feature>
<feature type="coiled-coil region" evidence="2">
    <location>
        <begin position="371"/>
        <end position="405"/>
    </location>
</feature>
<dbReference type="InterPro" id="IPR001878">
    <property type="entry name" value="Znf_CCHC"/>
</dbReference>
<evidence type="ECO:0000256" key="2">
    <source>
        <dbReference type="SAM" id="Coils"/>
    </source>
</evidence>
<keyword evidence="1" id="KW-0863">Zinc-finger</keyword>